<dbReference type="Proteomes" id="UP000821845">
    <property type="component" value="Chromosome 2"/>
</dbReference>
<protein>
    <submittedName>
        <fullName evidence="1">Uncharacterized protein</fullName>
    </submittedName>
</protein>
<evidence type="ECO:0000313" key="2">
    <source>
        <dbReference type="Proteomes" id="UP000821845"/>
    </source>
</evidence>
<proteinExistence type="predicted"/>
<reference evidence="1" key="1">
    <citation type="submission" date="2020-05" db="EMBL/GenBank/DDBJ databases">
        <title>Large-scale comparative analyses of tick genomes elucidate their genetic diversity and vector capacities.</title>
        <authorList>
            <person name="Jia N."/>
            <person name="Wang J."/>
            <person name="Shi W."/>
            <person name="Du L."/>
            <person name="Sun Y."/>
            <person name="Zhan W."/>
            <person name="Jiang J."/>
            <person name="Wang Q."/>
            <person name="Zhang B."/>
            <person name="Ji P."/>
            <person name="Sakyi L.B."/>
            <person name="Cui X."/>
            <person name="Yuan T."/>
            <person name="Jiang B."/>
            <person name="Yang W."/>
            <person name="Lam T.T.-Y."/>
            <person name="Chang Q."/>
            <person name="Ding S."/>
            <person name="Wang X."/>
            <person name="Zhu J."/>
            <person name="Ruan X."/>
            <person name="Zhao L."/>
            <person name="Wei J."/>
            <person name="Que T."/>
            <person name="Du C."/>
            <person name="Cheng J."/>
            <person name="Dai P."/>
            <person name="Han X."/>
            <person name="Huang E."/>
            <person name="Gao Y."/>
            <person name="Liu J."/>
            <person name="Shao H."/>
            <person name="Ye R."/>
            <person name="Li L."/>
            <person name="Wei W."/>
            <person name="Wang X."/>
            <person name="Wang C."/>
            <person name="Yang T."/>
            <person name="Huo Q."/>
            <person name="Li W."/>
            <person name="Guo W."/>
            <person name="Chen H."/>
            <person name="Zhou L."/>
            <person name="Ni X."/>
            <person name="Tian J."/>
            <person name="Zhou Y."/>
            <person name="Sheng Y."/>
            <person name="Liu T."/>
            <person name="Pan Y."/>
            <person name="Xia L."/>
            <person name="Li J."/>
            <person name="Zhao F."/>
            <person name="Cao W."/>
        </authorList>
    </citation>
    <scope>NUCLEOTIDE SEQUENCE</scope>
    <source>
        <strain evidence="1">Hyas-2018</strain>
    </source>
</reference>
<evidence type="ECO:0000313" key="1">
    <source>
        <dbReference type="EMBL" id="KAH6937658.1"/>
    </source>
</evidence>
<gene>
    <name evidence="1" type="ORF">HPB50_003553</name>
</gene>
<comment type="caution">
    <text evidence="1">The sequence shown here is derived from an EMBL/GenBank/DDBJ whole genome shotgun (WGS) entry which is preliminary data.</text>
</comment>
<dbReference type="EMBL" id="CM023482">
    <property type="protein sequence ID" value="KAH6937658.1"/>
    <property type="molecule type" value="Genomic_DNA"/>
</dbReference>
<sequence length="86" mass="9074">MVPCQANCKVLFLDPKPFTLLPVRELTSTLYTGTVPPPASPSPPGSACSLSQRMRTAKSSDTGALRSQVSWAWPPSTALTVRGSTA</sequence>
<name>A0ACB7SSG2_HYAAI</name>
<organism evidence="1 2">
    <name type="scientific">Hyalomma asiaticum</name>
    <name type="common">Tick</name>
    <dbReference type="NCBI Taxonomy" id="266040"/>
    <lineage>
        <taxon>Eukaryota</taxon>
        <taxon>Metazoa</taxon>
        <taxon>Ecdysozoa</taxon>
        <taxon>Arthropoda</taxon>
        <taxon>Chelicerata</taxon>
        <taxon>Arachnida</taxon>
        <taxon>Acari</taxon>
        <taxon>Parasitiformes</taxon>
        <taxon>Ixodida</taxon>
        <taxon>Ixodoidea</taxon>
        <taxon>Ixodidae</taxon>
        <taxon>Hyalomminae</taxon>
        <taxon>Hyalomma</taxon>
    </lineage>
</organism>
<keyword evidence="2" id="KW-1185">Reference proteome</keyword>
<accession>A0ACB7SSG2</accession>